<sequence length="296" mass="33109">MSNELGEFLRTRRARISPEQVGLPRTGRRRVPGLRRDELARLAGVSVEYYTRLEQGRSPNVSESVLDAISDALSLNETEREHLRILVRPTRRARPSPRGPRSAATVRPAVQMVLDQMHSMPAFVFGPTLDVLAWNRLGDACLGFSGHERPNLCRSMFLDPKAKEFYPQWSCAAEDTVAVLRWMATRNPDEPGLPQLIGELSLRSPEFRVLWAEHDVREKTFGGKLLNHPLVGELDVRFESFPLPGDTDMVLVTYVAEPGSPSAEKLALLASWSVPEAERPVTLPREGAPSADRVEE</sequence>
<dbReference type="RefSeq" id="WP_173127569.1">
    <property type="nucleotide sequence ID" value="NZ_CBCSGW010000015.1"/>
</dbReference>
<evidence type="ECO:0000313" key="3">
    <source>
        <dbReference type="Proteomes" id="UP000763557"/>
    </source>
</evidence>
<dbReference type="Gene3D" id="3.30.450.180">
    <property type="match status" value="1"/>
</dbReference>
<evidence type="ECO:0000259" key="1">
    <source>
        <dbReference type="PROSITE" id="PS50943"/>
    </source>
</evidence>
<dbReference type="PANTHER" id="PTHR35010">
    <property type="entry name" value="BLL4672 PROTEIN-RELATED"/>
    <property type="match status" value="1"/>
</dbReference>
<evidence type="ECO:0000313" key="2">
    <source>
        <dbReference type="EMBL" id="NRN64802.1"/>
    </source>
</evidence>
<dbReference type="Pfam" id="PF13560">
    <property type="entry name" value="HTH_31"/>
    <property type="match status" value="1"/>
</dbReference>
<reference evidence="2 3" key="1">
    <citation type="submission" date="2020-01" db="EMBL/GenBank/DDBJ databases">
        <title>Kibdelosporangium persica a novel Actinomycetes from a hot desert in Iran.</title>
        <authorList>
            <person name="Safaei N."/>
            <person name="Zaburannyi N."/>
            <person name="Mueller R."/>
            <person name="Wink J."/>
        </authorList>
    </citation>
    <scope>NUCLEOTIDE SEQUENCE [LARGE SCALE GENOMIC DNA]</scope>
    <source>
        <strain evidence="2 3">4NS15</strain>
    </source>
</reference>
<dbReference type="Pfam" id="PF17765">
    <property type="entry name" value="MLTR_LBD"/>
    <property type="match status" value="1"/>
</dbReference>
<name>A0ABX2F1J9_9PSEU</name>
<feature type="domain" description="HTH cro/C1-type" evidence="1">
    <location>
        <begin position="33"/>
        <end position="80"/>
    </location>
</feature>
<dbReference type="InterPro" id="IPR001387">
    <property type="entry name" value="Cro/C1-type_HTH"/>
</dbReference>
<gene>
    <name evidence="2" type="ORF">GC106_20080</name>
</gene>
<dbReference type="Proteomes" id="UP000763557">
    <property type="component" value="Unassembled WGS sequence"/>
</dbReference>
<dbReference type="PROSITE" id="PS50943">
    <property type="entry name" value="HTH_CROC1"/>
    <property type="match status" value="1"/>
</dbReference>
<dbReference type="SUPFAM" id="SSF47413">
    <property type="entry name" value="lambda repressor-like DNA-binding domains"/>
    <property type="match status" value="1"/>
</dbReference>
<dbReference type="PANTHER" id="PTHR35010:SF2">
    <property type="entry name" value="BLL4672 PROTEIN"/>
    <property type="match status" value="1"/>
</dbReference>
<keyword evidence="3" id="KW-1185">Reference proteome</keyword>
<organism evidence="2 3">
    <name type="scientific">Kibdelosporangium persicum</name>
    <dbReference type="NCBI Taxonomy" id="2698649"/>
    <lineage>
        <taxon>Bacteria</taxon>
        <taxon>Bacillati</taxon>
        <taxon>Actinomycetota</taxon>
        <taxon>Actinomycetes</taxon>
        <taxon>Pseudonocardiales</taxon>
        <taxon>Pseudonocardiaceae</taxon>
        <taxon>Kibdelosporangium</taxon>
    </lineage>
</organism>
<dbReference type="SMART" id="SM00530">
    <property type="entry name" value="HTH_XRE"/>
    <property type="match status" value="1"/>
</dbReference>
<dbReference type="EMBL" id="JAAATY010000004">
    <property type="protein sequence ID" value="NRN64802.1"/>
    <property type="molecule type" value="Genomic_DNA"/>
</dbReference>
<protein>
    <submittedName>
        <fullName evidence="2">Transcriptional regulator</fullName>
    </submittedName>
</protein>
<dbReference type="InterPro" id="IPR010982">
    <property type="entry name" value="Lambda_DNA-bd_dom_sf"/>
</dbReference>
<dbReference type="Gene3D" id="1.10.260.40">
    <property type="entry name" value="lambda repressor-like DNA-binding domains"/>
    <property type="match status" value="1"/>
</dbReference>
<comment type="caution">
    <text evidence="2">The sequence shown here is derived from an EMBL/GenBank/DDBJ whole genome shotgun (WGS) entry which is preliminary data.</text>
</comment>
<accession>A0ABX2F1J9</accession>
<dbReference type="CDD" id="cd00093">
    <property type="entry name" value="HTH_XRE"/>
    <property type="match status" value="1"/>
</dbReference>
<dbReference type="InterPro" id="IPR041413">
    <property type="entry name" value="MLTR_LBD"/>
</dbReference>
<proteinExistence type="predicted"/>